<dbReference type="Pfam" id="PF04402">
    <property type="entry name" value="SIMPL"/>
    <property type="match status" value="1"/>
</dbReference>
<dbReference type="InterPro" id="IPR052022">
    <property type="entry name" value="26kDa_periplasmic_antigen"/>
</dbReference>
<keyword evidence="1" id="KW-0812">Transmembrane</keyword>
<dbReference type="Gene3D" id="3.30.110.170">
    <property type="entry name" value="Protein of unknown function (DUF541), domain 1"/>
    <property type="match status" value="1"/>
</dbReference>
<evidence type="ECO:0000313" key="2">
    <source>
        <dbReference type="EMBL" id="KKS12776.1"/>
    </source>
</evidence>
<dbReference type="InterPro" id="IPR007497">
    <property type="entry name" value="SIMPL/DUF541"/>
</dbReference>
<protein>
    <recommendedName>
        <fullName evidence="4">26 kDa periplasmic immunogenic protein</fullName>
    </recommendedName>
</protein>
<dbReference type="PANTHER" id="PTHR34387:SF1">
    <property type="entry name" value="PERIPLASMIC IMMUNOGENIC PROTEIN"/>
    <property type="match status" value="1"/>
</dbReference>
<gene>
    <name evidence="2" type="ORF">UU69_C0023G0002</name>
</gene>
<organism evidence="2 3">
    <name type="scientific">Candidatus Magasanikbacteria bacterium GW2011_GWA2_41_55</name>
    <dbReference type="NCBI Taxonomy" id="1619038"/>
    <lineage>
        <taxon>Bacteria</taxon>
        <taxon>Candidatus Magasanikiibacteriota</taxon>
    </lineage>
</organism>
<keyword evidence="1" id="KW-0472">Membrane</keyword>
<evidence type="ECO:0000313" key="3">
    <source>
        <dbReference type="Proteomes" id="UP000034299"/>
    </source>
</evidence>
<dbReference type="PANTHER" id="PTHR34387">
    <property type="entry name" value="SLR1258 PROTEIN"/>
    <property type="match status" value="1"/>
</dbReference>
<reference evidence="2 3" key="1">
    <citation type="journal article" date="2015" name="Nature">
        <title>rRNA introns, odd ribosomes, and small enigmatic genomes across a large radiation of phyla.</title>
        <authorList>
            <person name="Brown C.T."/>
            <person name="Hug L.A."/>
            <person name="Thomas B.C."/>
            <person name="Sharon I."/>
            <person name="Castelle C.J."/>
            <person name="Singh A."/>
            <person name="Wilkins M.J."/>
            <person name="Williams K.H."/>
            <person name="Banfield J.F."/>
        </authorList>
    </citation>
    <scope>NUCLEOTIDE SEQUENCE [LARGE SCALE GENOMIC DNA]</scope>
</reference>
<evidence type="ECO:0008006" key="4">
    <source>
        <dbReference type="Google" id="ProtNLM"/>
    </source>
</evidence>
<keyword evidence="1" id="KW-1133">Transmembrane helix</keyword>
<name>A0A0G0YSY7_9BACT</name>
<comment type="caution">
    <text evidence="2">The sequence shown here is derived from an EMBL/GenBank/DDBJ whole genome shotgun (WGS) entry which is preliminary data.</text>
</comment>
<feature type="transmembrane region" description="Helical" evidence="1">
    <location>
        <begin position="23"/>
        <end position="44"/>
    </location>
</feature>
<evidence type="ECO:0000256" key="1">
    <source>
        <dbReference type="SAM" id="Phobius"/>
    </source>
</evidence>
<proteinExistence type="predicted"/>
<dbReference type="Proteomes" id="UP000034299">
    <property type="component" value="Unassembled WGS sequence"/>
</dbReference>
<dbReference type="Gene3D" id="3.30.70.2970">
    <property type="entry name" value="Protein of unknown function (DUF541), domain 2"/>
    <property type="match status" value="1"/>
</dbReference>
<accession>A0A0G0YSY7</accession>
<dbReference type="GO" id="GO:0006974">
    <property type="term" value="P:DNA damage response"/>
    <property type="evidence" value="ECO:0007669"/>
    <property type="project" value="TreeGrafter"/>
</dbReference>
<dbReference type="AlphaFoldDB" id="A0A0G0YSY7"/>
<dbReference type="EMBL" id="LCBP01000023">
    <property type="protein sequence ID" value="KKS12776.1"/>
    <property type="molecule type" value="Genomic_DNA"/>
</dbReference>
<sequence length="267" mass="28731">MCECNTNGKGEGCSCHGHNFGHIFIKVLAGILLAYLIVYVGTLARNNVKKFNFIGKAERMQNTISVSGEGKVTGTPNIAMTEIGLLTEKADVASAQKENSEKMNKLISEVKKLGIKDEDIQTTQYSIYPKYDYTEGRSILSGYTVQQSVTVKIRDLTKINMVLAKVGEVGANQVSSLSFTIDDKEALRAGARELALKNVQEKAVALARALGVRLVRVVSFNESTLGDIGIMKGYPAYAEGLGGGGAPDIQTGSLDIKVSANVVYEIE</sequence>